<dbReference type="GO" id="GO:0020037">
    <property type="term" value="F:heme binding"/>
    <property type="evidence" value="ECO:0007669"/>
    <property type="project" value="InterPro"/>
</dbReference>
<comment type="caution">
    <text evidence="2">The sequence shown here is derived from an EMBL/GenBank/DDBJ whole genome shotgun (WGS) entry which is preliminary data.</text>
</comment>
<feature type="transmembrane region" description="Helical" evidence="1">
    <location>
        <begin position="20"/>
        <end position="39"/>
    </location>
</feature>
<dbReference type="InterPro" id="IPR036396">
    <property type="entry name" value="Cyt_P450_sf"/>
</dbReference>
<reference evidence="2 3" key="1">
    <citation type="journal article" date="2015" name="Sci. Rep.">
        <title>Chromosome-level genome map provides insights into diverse defense mechanisms in the medicinal fungus Ganoderma sinense.</title>
        <authorList>
            <person name="Zhu Y."/>
            <person name="Xu J."/>
            <person name="Sun C."/>
            <person name="Zhou S."/>
            <person name="Xu H."/>
            <person name="Nelson D.R."/>
            <person name="Qian J."/>
            <person name="Song J."/>
            <person name="Luo H."/>
            <person name="Xiang L."/>
            <person name="Li Y."/>
            <person name="Xu Z."/>
            <person name="Ji A."/>
            <person name="Wang L."/>
            <person name="Lu S."/>
            <person name="Hayward A."/>
            <person name="Sun W."/>
            <person name="Li X."/>
            <person name="Schwartz D.C."/>
            <person name="Wang Y."/>
            <person name="Chen S."/>
        </authorList>
    </citation>
    <scope>NUCLEOTIDE SEQUENCE [LARGE SCALE GENOMIC DNA]</scope>
    <source>
        <strain evidence="2 3">ZZ0214-1</strain>
    </source>
</reference>
<dbReference type="AlphaFoldDB" id="A0A2G8RVP7"/>
<evidence type="ECO:0000256" key="1">
    <source>
        <dbReference type="SAM" id="Phobius"/>
    </source>
</evidence>
<name>A0A2G8RVP7_9APHY</name>
<dbReference type="EMBL" id="AYKW01000045">
    <property type="protein sequence ID" value="PIL25582.1"/>
    <property type="molecule type" value="Genomic_DNA"/>
</dbReference>
<organism evidence="2 3">
    <name type="scientific">Ganoderma sinense ZZ0214-1</name>
    <dbReference type="NCBI Taxonomy" id="1077348"/>
    <lineage>
        <taxon>Eukaryota</taxon>
        <taxon>Fungi</taxon>
        <taxon>Dikarya</taxon>
        <taxon>Basidiomycota</taxon>
        <taxon>Agaricomycotina</taxon>
        <taxon>Agaricomycetes</taxon>
        <taxon>Polyporales</taxon>
        <taxon>Polyporaceae</taxon>
        <taxon>Ganoderma</taxon>
    </lineage>
</organism>
<evidence type="ECO:0000313" key="2">
    <source>
        <dbReference type="EMBL" id="PIL25582.1"/>
    </source>
</evidence>
<keyword evidence="1" id="KW-1133">Transmembrane helix</keyword>
<keyword evidence="1" id="KW-0472">Membrane</keyword>
<dbReference type="OrthoDB" id="6692864at2759"/>
<keyword evidence="3" id="KW-1185">Reference proteome</keyword>
<dbReference type="GO" id="GO:0016705">
    <property type="term" value="F:oxidoreductase activity, acting on paired donors, with incorporation or reduction of molecular oxygen"/>
    <property type="evidence" value="ECO:0007669"/>
    <property type="project" value="InterPro"/>
</dbReference>
<protein>
    <recommendedName>
        <fullName evidence="4">Cytochrome P450</fullName>
    </recommendedName>
</protein>
<dbReference type="Gene3D" id="1.10.630.10">
    <property type="entry name" value="Cytochrome P450"/>
    <property type="match status" value="1"/>
</dbReference>
<dbReference type="SUPFAM" id="SSF48264">
    <property type="entry name" value="Cytochrome P450"/>
    <property type="match status" value="1"/>
</dbReference>
<dbReference type="GO" id="GO:0004497">
    <property type="term" value="F:monooxygenase activity"/>
    <property type="evidence" value="ECO:0007669"/>
    <property type="project" value="InterPro"/>
</dbReference>
<gene>
    <name evidence="2" type="ORF">GSI_11329</name>
</gene>
<evidence type="ECO:0008006" key="4">
    <source>
        <dbReference type="Google" id="ProtNLM"/>
    </source>
</evidence>
<keyword evidence="1" id="KW-0812">Transmembrane</keyword>
<proteinExistence type="predicted"/>
<dbReference type="Proteomes" id="UP000230002">
    <property type="component" value="Unassembled WGS sequence"/>
</dbReference>
<sequence>MNDMVFGGGSELLEDGHDRGNIWTLVGETMFIMTFFGHVQWLGMYFNKIPAATGNLGVLLNACADCVAARLKRDSEKRELFHYLNNEDVPDKAPPPVQHLVDDGILGAITAGADPTSIALTSITYCLLTHPDAYAWLQGEISTQVLPRGTGYARFQAPSGHILLSHRHHK</sequence>
<evidence type="ECO:0000313" key="3">
    <source>
        <dbReference type="Proteomes" id="UP000230002"/>
    </source>
</evidence>
<dbReference type="STRING" id="1077348.A0A2G8RVP7"/>
<dbReference type="GO" id="GO:0005506">
    <property type="term" value="F:iron ion binding"/>
    <property type="evidence" value="ECO:0007669"/>
    <property type="project" value="InterPro"/>
</dbReference>
<accession>A0A2G8RVP7</accession>